<feature type="compositionally biased region" description="Acidic residues" evidence="1">
    <location>
        <begin position="244"/>
        <end position="265"/>
    </location>
</feature>
<feature type="compositionally biased region" description="Basic residues" evidence="1">
    <location>
        <begin position="142"/>
        <end position="156"/>
    </location>
</feature>
<feature type="compositionally biased region" description="Acidic residues" evidence="1">
    <location>
        <begin position="192"/>
        <end position="204"/>
    </location>
</feature>
<dbReference type="InterPro" id="IPR025451">
    <property type="entry name" value="DUF4211"/>
</dbReference>
<name>A0A9N9C4D8_9GLOM</name>
<organism evidence="3 4">
    <name type="scientific">Paraglomus brasilianum</name>
    <dbReference type="NCBI Taxonomy" id="144538"/>
    <lineage>
        <taxon>Eukaryota</taxon>
        <taxon>Fungi</taxon>
        <taxon>Fungi incertae sedis</taxon>
        <taxon>Mucoromycota</taxon>
        <taxon>Glomeromycotina</taxon>
        <taxon>Glomeromycetes</taxon>
        <taxon>Paraglomerales</taxon>
        <taxon>Paraglomeraceae</taxon>
        <taxon>Paraglomus</taxon>
    </lineage>
</organism>
<gene>
    <name evidence="3" type="ORF">PBRASI_LOCUS6936</name>
</gene>
<keyword evidence="4" id="KW-1185">Reference proteome</keyword>
<evidence type="ECO:0000313" key="4">
    <source>
        <dbReference type="Proteomes" id="UP000789739"/>
    </source>
</evidence>
<dbReference type="PANTHER" id="PTHR14689">
    <property type="entry name" value="PHORBOL-ESTER_DAG-TYPE DOMAIN-CONTAINING PROTEIN"/>
    <property type="match status" value="1"/>
</dbReference>
<dbReference type="OrthoDB" id="21499at2759"/>
<feature type="domain" description="DUF4211" evidence="2">
    <location>
        <begin position="290"/>
        <end position="420"/>
    </location>
</feature>
<evidence type="ECO:0000259" key="2">
    <source>
        <dbReference type="Pfam" id="PF13926"/>
    </source>
</evidence>
<dbReference type="EMBL" id="CAJVPI010000991">
    <property type="protein sequence ID" value="CAG8587295.1"/>
    <property type="molecule type" value="Genomic_DNA"/>
</dbReference>
<comment type="caution">
    <text evidence="3">The sequence shown here is derived from an EMBL/GenBank/DDBJ whole genome shotgun (WGS) entry which is preliminary data.</text>
</comment>
<evidence type="ECO:0000313" key="3">
    <source>
        <dbReference type="EMBL" id="CAG8587295.1"/>
    </source>
</evidence>
<feature type="compositionally biased region" description="Acidic residues" evidence="1">
    <location>
        <begin position="39"/>
        <end position="50"/>
    </location>
</feature>
<feature type="compositionally biased region" description="Acidic residues" evidence="1">
    <location>
        <begin position="166"/>
        <end position="179"/>
    </location>
</feature>
<feature type="region of interest" description="Disordered" evidence="1">
    <location>
        <begin position="1"/>
        <end position="204"/>
    </location>
</feature>
<proteinExistence type="predicted"/>
<dbReference type="Proteomes" id="UP000789739">
    <property type="component" value="Unassembled WGS sequence"/>
</dbReference>
<sequence>MKLRSGRARIFQTSIDDYMFGETSPRPSRDKNKNKENEDIYLSEEIEDPQDSPTRKRRLTKPHLVVTTDSENECNDDKVESETETVHDQTAELVMHEPRKRRRDDSDIDTLSDDSDYSPTPENLFHFGDSSESEEICEPAKRSKRTMGQRAKKHEKRGIPRVLNSDNEDNVDDENDDADGIMQKDKRLSAEADNDEETVNSGFDEEEYDLDDSVILDKRMRGRRTSKYSDNLKQLLARKQGITLEDEENVDDVEEGEEMDKEASDEQNNSENVEDRDAPLDMNSYNDLDDFVVEEGENVDLSGLNFPAELTSSGSQSMKYHFQVFIQFLVYLNKFSYDELMADEYFSSSVKAVERKIDGYKNVLVASSAWAAYFKKALHRYPIYRAIRIQASPFCDACKSSRPSTYKVTLSGPKYHKDSLRASHYGSTSSASSISSSSAEEDQNDFRFTSKSTRTYHLGRFCQVRARVYHDFHHLKFHYFQRIHAEIQSRDFPEEKPEDIVTELDKREFTTIMYGQFEELCTNTERLYRNQPIKEYN</sequence>
<dbReference type="GO" id="GO:0005634">
    <property type="term" value="C:nucleus"/>
    <property type="evidence" value="ECO:0007669"/>
    <property type="project" value="TreeGrafter"/>
</dbReference>
<accession>A0A9N9C4D8</accession>
<feature type="region of interest" description="Disordered" evidence="1">
    <location>
        <begin position="243"/>
        <end position="280"/>
    </location>
</feature>
<dbReference type="Pfam" id="PF13926">
    <property type="entry name" value="DUF4211"/>
    <property type="match status" value="1"/>
</dbReference>
<feature type="compositionally biased region" description="Basic and acidic residues" evidence="1">
    <location>
        <begin position="75"/>
        <end position="97"/>
    </location>
</feature>
<reference evidence="3" key="1">
    <citation type="submission" date="2021-06" db="EMBL/GenBank/DDBJ databases">
        <authorList>
            <person name="Kallberg Y."/>
            <person name="Tangrot J."/>
            <person name="Rosling A."/>
        </authorList>
    </citation>
    <scope>NUCLEOTIDE SEQUENCE</scope>
    <source>
        <strain evidence="3">BR232B</strain>
    </source>
</reference>
<evidence type="ECO:0000256" key="1">
    <source>
        <dbReference type="SAM" id="MobiDB-lite"/>
    </source>
</evidence>
<dbReference type="AlphaFoldDB" id="A0A9N9C4D8"/>
<protein>
    <submittedName>
        <fullName evidence="3">11451_t:CDS:1</fullName>
    </submittedName>
</protein>
<dbReference type="PANTHER" id="PTHR14689:SF0">
    <property type="entry name" value="COILED-COIL DOMAIN-CONTAINING PROTEIN 82"/>
    <property type="match status" value="1"/>
</dbReference>
<feature type="compositionally biased region" description="Acidic residues" evidence="1">
    <location>
        <begin position="106"/>
        <end position="116"/>
    </location>
</feature>
<feature type="compositionally biased region" description="Basic and acidic residues" evidence="1">
    <location>
        <begin position="27"/>
        <end position="38"/>
    </location>
</feature>